<dbReference type="EMBL" id="JAFMOU010000064">
    <property type="protein sequence ID" value="MBU9834561.1"/>
    <property type="molecule type" value="Genomic_DNA"/>
</dbReference>
<proteinExistence type="predicted"/>
<evidence type="ECO:0000313" key="2">
    <source>
        <dbReference type="Proteomes" id="UP000699865"/>
    </source>
</evidence>
<protein>
    <submittedName>
        <fullName evidence="1">Uncharacterized protein</fullName>
    </submittedName>
</protein>
<dbReference type="Proteomes" id="UP000699865">
    <property type="component" value="Unassembled WGS sequence"/>
</dbReference>
<sequence>MNINTSTSTYKKLQNNSDVTVKSTNLQPSQTNLVKDTSLSSSGQSTISGQGLMMSRLFGNADANPTIQTTLTKDTMAMQSVNFLTKDDRNMLSGLYAQAQQEGTNLSYVDDLANDMGNYRMFSGVEANANDGTYDNSGHKRTFSFSADDTVTATRILNSGNMSSSVLDPGFVKYELDPGYSFSHRTNFAYLESVVNNTGSNATSAEQSQTSRFSTYVNQGQNNFVVNTASEVTLHTEEPDVVNVDGVFSVTETGMKHGFQLVGGKVVQKNDVSMPDTQSQSVPTLLDNFTSNEKIEKSGHDRPATLFDYHFSKNEDKKIQKY</sequence>
<gene>
    <name evidence="1" type="ORF">J1786_06985</name>
</gene>
<dbReference type="RefSeq" id="WP_217137937.1">
    <property type="nucleotide sequence ID" value="NZ_JAFMOU010000064.1"/>
</dbReference>
<reference evidence="1 2" key="1">
    <citation type="submission" date="2021-03" db="EMBL/GenBank/DDBJ databases">
        <title>Five novel Rahnella species.</title>
        <authorList>
            <person name="Brady C."/>
            <person name="Asselin J."/>
            <person name="Beer S."/>
            <person name="Bruberg M.B."/>
            <person name="Crampton B."/>
            <person name="Venter S."/>
            <person name="Arnold D."/>
            <person name="Denman S."/>
        </authorList>
    </citation>
    <scope>NUCLEOTIDE SEQUENCE [LARGE SCALE GENOMIC DNA]</scope>
    <source>
        <strain evidence="1 2">L72c</strain>
    </source>
</reference>
<organism evidence="1 2">
    <name type="scientific">Rahnella perminowiae</name>
    <dbReference type="NCBI Taxonomy" id="2816244"/>
    <lineage>
        <taxon>Bacteria</taxon>
        <taxon>Pseudomonadati</taxon>
        <taxon>Pseudomonadota</taxon>
        <taxon>Gammaproteobacteria</taxon>
        <taxon>Enterobacterales</taxon>
        <taxon>Yersiniaceae</taxon>
        <taxon>Rahnella</taxon>
    </lineage>
</organism>
<accession>A0ABS6KY89</accession>
<keyword evidence="2" id="KW-1185">Reference proteome</keyword>
<evidence type="ECO:0000313" key="1">
    <source>
        <dbReference type="EMBL" id="MBU9834561.1"/>
    </source>
</evidence>
<name>A0ABS6KY89_9GAMM</name>
<comment type="caution">
    <text evidence="1">The sequence shown here is derived from an EMBL/GenBank/DDBJ whole genome shotgun (WGS) entry which is preliminary data.</text>
</comment>